<dbReference type="EMBL" id="UYSU01048638">
    <property type="protein sequence ID" value="VDM06059.1"/>
    <property type="molecule type" value="Genomic_DNA"/>
</dbReference>
<evidence type="ECO:0000313" key="2">
    <source>
        <dbReference type="EMBL" id="VDM06059.1"/>
    </source>
</evidence>
<dbReference type="AlphaFoldDB" id="A0A183TT75"/>
<proteinExistence type="predicted"/>
<organism evidence="4">
    <name type="scientific">Schistocephalus solidus</name>
    <name type="common">Tapeworm</name>
    <dbReference type="NCBI Taxonomy" id="70667"/>
    <lineage>
        <taxon>Eukaryota</taxon>
        <taxon>Metazoa</taxon>
        <taxon>Spiralia</taxon>
        <taxon>Lophotrochozoa</taxon>
        <taxon>Platyhelminthes</taxon>
        <taxon>Cestoda</taxon>
        <taxon>Eucestoda</taxon>
        <taxon>Diphyllobothriidea</taxon>
        <taxon>Diphyllobothriidae</taxon>
        <taxon>Schistocephalus</taxon>
    </lineage>
</organism>
<name>A0A183TT75_SCHSO</name>
<gene>
    <name evidence="2" type="ORF">SSLN_LOCUS19673</name>
</gene>
<dbReference type="Proteomes" id="UP000275846">
    <property type="component" value="Unassembled WGS sequence"/>
</dbReference>
<evidence type="ECO:0000313" key="3">
    <source>
        <dbReference type="Proteomes" id="UP000275846"/>
    </source>
</evidence>
<accession>A0A183TT75</accession>
<feature type="compositionally biased region" description="Basic and acidic residues" evidence="1">
    <location>
        <begin position="18"/>
        <end position="30"/>
    </location>
</feature>
<keyword evidence="3" id="KW-1185">Reference proteome</keyword>
<reference evidence="4" key="1">
    <citation type="submission" date="2016-06" db="UniProtKB">
        <authorList>
            <consortium name="WormBaseParasite"/>
        </authorList>
    </citation>
    <scope>IDENTIFICATION</scope>
</reference>
<dbReference type="WBParaSite" id="SSLN_0002040501-mRNA-1">
    <property type="protein sequence ID" value="SSLN_0002040501-mRNA-1"/>
    <property type="gene ID" value="SSLN_0002040501"/>
</dbReference>
<evidence type="ECO:0000313" key="4">
    <source>
        <dbReference type="WBParaSite" id="SSLN_0002040501-mRNA-1"/>
    </source>
</evidence>
<protein>
    <submittedName>
        <fullName evidence="4">Reverse transcriptase</fullName>
    </submittedName>
</protein>
<feature type="region of interest" description="Disordered" evidence="1">
    <location>
        <begin position="1"/>
        <end position="30"/>
    </location>
</feature>
<reference evidence="2 3" key="2">
    <citation type="submission" date="2018-11" db="EMBL/GenBank/DDBJ databases">
        <authorList>
            <consortium name="Pathogen Informatics"/>
        </authorList>
    </citation>
    <scope>NUCLEOTIDE SEQUENCE [LARGE SCALE GENOMIC DNA]</scope>
    <source>
        <strain evidence="2 3">NST_G2</strain>
    </source>
</reference>
<evidence type="ECO:0000256" key="1">
    <source>
        <dbReference type="SAM" id="MobiDB-lite"/>
    </source>
</evidence>
<sequence>MVRGRLNPYESSVNRSRAPKENFGGKENSKYQDRQQCLVVQGLHESTAVRPEKRVAEDLASFNGLLNQLLSPGVEVKVIKAFWIGKNSEDGLGTPQP</sequence>